<keyword evidence="2" id="KW-1133">Transmembrane helix</keyword>
<feature type="transmembrane region" description="Helical" evidence="2">
    <location>
        <begin position="195"/>
        <end position="220"/>
    </location>
</feature>
<feature type="region of interest" description="Disordered" evidence="1">
    <location>
        <begin position="30"/>
        <end position="50"/>
    </location>
</feature>
<dbReference type="Proteomes" id="UP000006671">
    <property type="component" value="Unassembled WGS sequence"/>
</dbReference>
<evidence type="ECO:0000313" key="4">
    <source>
        <dbReference type="Proteomes" id="UP000006671"/>
    </source>
</evidence>
<dbReference type="InParanoid" id="D2W2Z9"/>
<keyword evidence="2" id="KW-0472">Membrane</keyword>
<feature type="transmembrane region" description="Helical" evidence="2">
    <location>
        <begin position="334"/>
        <end position="358"/>
    </location>
</feature>
<evidence type="ECO:0000256" key="2">
    <source>
        <dbReference type="SAM" id="Phobius"/>
    </source>
</evidence>
<keyword evidence="4" id="KW-1185">Reference proteome</keyword>
<sequence length="369" mass="40592">MVAPLPSDSELIYISNEATTNNTDIYISYNPSSYQEQPPPSFSTALNDPSESQPSAAIFYQTQVNSSYGNMEDSSSAIVYNQAYPSLPVLISENEEISNSTKVQPIIINLKQDPSIIPSHSNVTVCDNTTPYQVVVDHSAINMNINSYVPASNPTSSNNNSHFGGPLMKLVDFLMFVRTLRSSDFNRHKRNGQQLINITLLSTFIGVGTLIACAVLFGIANGDIVMINDDTAVSYIHKGCCDITKHTCDGTGYCNLIIAFPPLNAEFAKDNSHGYNINCKSFDSLKKKTLTFSQQLTYPTADMTWHDIDCYTNKEETIARIETPFSELYASYRVGGTICACIGGTSTALAMSMIFLMCKTIINKYKSSY</sequence>
<protein>
    <submittedName>
        <fullName evidence="3">Predicted protein</fullName>
    </submittedName>
</protein>
<evidence type="ECO:0000313" key="3">
    <source>
        <dbReference type="EMBL" id="EFC36494.1"/>
    </source>
</evidence>
<dbReference type="RefSeq" id="XP_002669238.1">
    <property type="nucleotide sequence ID" value="XM_002669192.1"/>
</dbReference>
<reference evidence="3 4" key="1">
    <citation type="journal article" date="2010" name="Cell">
        <title>The genome of Naegleria gruberi illuminates early eukaryotic versatility.</title>
        <authorList>
            <person name="Fritz-Laylin L.K."/>
            <person name="Prochnik S.E."/>
            <person name="Ginger M.L."/>
            <person name="Dacks J.B."/>
            <person name="Carpenter M.L."/>
            <person name="Field M.C."/>
            <person name="Kuo A."/>
            <person name="Paredez A."/>
            <person name="Chapman J."/>
            <person name="Pham J."/>
            <person name="Shu S."/>
            <person name="Neupane R."/>
            <person name="Cipriano M."/>
            <person name="Mancuso J."/>
            <person name="Tu H."/>
            <person name="Salamov A."/>
            <person name="Lindquist E."/>
            <person name="Shapiro H."/>
            <person name="Lucas S."/>
            <person name="Grigoriev I.V."/>
            <person name="Cande W.Z."/>
            <person name="Fulton C."/>
            <person name="Rokhsar D.S."/>
            <person name="Dawson S.C."/>
        </authorList>
    </citation>
    <scope>NUCLEOTIDE SEQUENCE [LARGE SCALE GENOMIC DNA]</scope>
    <source>
        <strain evidence="3 4">NEG-M</strain>
    </source>
</reference>
<dbReference type="KEGG" id="ngr:NAEGRDRAFT_75769"/>
<proteinExistence type="predicted"/>
<evidence type="ECO:0000256" key="1">
    <source>
        <dbReference type="SAM" id="MobiDB-lite"/>
    </source>
</evidence>
<gene>
    <name evidence="3" type="ORF">NAEGRDRAFT_75769</name>
</gene>
<dbReference type="VEuPathDB" id="AmoebaDB:NAEGRDRAFT_75769"/>
<dbReference type="EMBL" id="GG738929">
    <property type="protein sequence ID" value="EFC36494.1"/>
    <property type="molecule type" value="Genomic_DNA"/>
</dbReference>
<organism evidence="4">
    <name type="scientific">Naegleria gruberi</name>
    <name type="common">Amoeba</name>
    <dbReference type="NCBI Taxonomy" id="5762"/>
    <lineage>
        <taxon>Eukaryota</taxon>
        <taxon>Discoba</taxon>
        <taxon>Heterolobosea</taxon>
        <taxon>Tetramitia</taxon>
        <taxon>Eutetramitia</taxon>
        <taxon>Vahlkampfiidae</taxon>
        <taxon>Naegleria</taxon>
    </lineage>
</organism>
<name>D2W2Z9_NAEGR</name>
<accession>D2W2Z9</accession>
<dbReference type="GeneID" id="8862717"/>
<keyword evidence="2" id="KW-0812">Transmembrane</keyword>
<dbReference type="AlphaFoldDB" id="D2W2Z9"/>